<dbReference type="Proteomes" id="UP000005870">
    <property type="component" value="Chromosome"/>
</dbReference>
<gene>
    <name evidence="2" type="ordered locus">DSC_06115</name>
</gene>
<evidence type="ECO:0000256" key="1">
    <source>
        <dbReference type="SAM" id="MobiDB-lite"/>
    </source>
</evidence>
<dbReference type="Gene3D" id="3.20.80.10">
    <property type="entry name" value="Regulatory factor, effector binding domain"/>
    <property type="match status" value="1"/>
</dbReference>
<dbReference type="AlphaFoldDB" id="G7UR63"/>
<dbReference type="OrthoDB" id="5293446at2"/>
<accession>G7UR63</accession>
<sequence length="401" mass="43328">MSRFLEILIALALVLALFLVIGVVLPSHRHLEGSVESNRKMTIVYDTVNNVRRLKDWSLMLPGDPALLRYSGGAEGNVGKGARVEFTSPVVAAWEKGSWEITDSQAPPAGGGKAEVTYAISDGAPGRNKVSVITLTPTGKGGRNVRITQTYDVDYGWNIYGRFLGMYIKSQIGDSLDASLAKLSTNLATIPNFDYRVEGSKLTDLKIAQVPAENLLVVSAGSVERSNDAIKKSILSNQEWIKRVMESNDLEPAGPFRLITTELASQTYTFDLAQPVRKKGSGPKTGAAGADEASKTGDKAATAAEPAPAPEQATATDAPELQVKVAGTPVTYQRTEPQQAATARYTGYMSELEAARNGLRAWAMTNGHAMQDRPYETWNSGVDKPFTDASATYTLYWAIKY</sequence>
<reference evidence="2 3" key="1">
    <citation type="journal article" date="2012" name="J. Bacteriol.">
        <title>Complete Genome Sequence of the BTEX-Degrading Bacterium Pseudoxanthomonas spadix BD-a59.</title>
        <authorList>
            <person name="Lee S.H."/>
            <person name="Jin H.M."/>
            <person name="Lee H.J."/>
            <person name="Kim J.M."/>
            <person name="Jeon C.O."/>
        </authorList>
    </citation>
    <scope>NUCLEOTIDE SEQUENCE [LARGE SCALE GENOMIC DNA]</scope>
    <source>
        <strain evidence="2 3">BD-a59</strain>
    </source>
</reference>
<keyword evidence="3" id="KW-1185">Reference proteome</keyword>
<dbReference type="InterPro" id="IPR011256">
    <property type="entry name" value="Reg_factor_effector_dom_sf"/>
</dbReference>
<proteinExistence type="predicted"/>
<organism evidence="2 3">
    <name type="scientific">Pseudoxanthomonas spadix (strain BD-a59)</name>
    <dbReference type="NCBI Taxonomy" id="1045855"/>
    <lineage>
        <taxon>Bacteria</taxon>
        <taxon>Pseudomonadati</taxon>
        <taxon>Pseudomonadota</taxon>
        <taxon>Gammaproteobacteria</taxon>
        <taxon>Lysobacterales</taxon>
        <taxon>Lysobacteraceae</taxon>
        <taxon>Pseudoxanthomonas</taxon>
    </lineage>
</organism>
<dbReference type="EMBL" id="CP003093">
    <property type="protein sequence ID" value="AER55874.1"/>
    <property type="molecule type" value="Genomic_DNA"/>
</dbReference>
<dbReference type="STRING" id="1045855.DSC_06115"/>
<feature type="compositionally biased region" description="Low complexity" evidence="1">
    <location>
        <begin position="300"/>
        <end position="318"/>
    </location>
</feature>
<protein>
    <submittedName>
        <fullName evidence="2">Polyketide cyclase/dehydrase</fullName>
    </submittedName>
</protein>
<evidence type="ECO:0000313" key="2">
    <source>
        <dbReference type="EMBL" id="AER55874.1"/>
    </source>
</evidence>
<dbReference type="RefSeq" id="WP_014160051.1">
    <property type="nucleotide sequence ID" value="NC_016147.2"/>
</dbReference>
<dbReference type="SUPFAM" id="SSF55961">
    <property type="entry name" value="Bet v1-like"/>
    <property type="match status" value="1"/>
</dbReference>
<feature type="region of interest" description="Disordered" evidence="1">
    <location>
        <begin position="274"/>
        <end position="318"/>
    </location>
</feature>
<dbReference type="KEGG" id="psd:DSC_06115"/>
<dbReference type="eggNOG" id="COG3832">
    <property type="taxonomic scope" value="Bacteria"/>
</dbReference>
<dbReference type="HOGENOM" id="CLU_699940_0_0_6"/>
<evidence type="ECO:0000313" key="3">
    <source>
        <dbReference type="Proteomes" id="UP000005870"/>
    </source>
</evidence>
<name>G7UR63_PSEUP</name>